<evidence type="ECO:0000313" key="2">
    <source>
        <dbReference type="Proteomes" id="UP000315295"/>
    </source>
</evidence>
<evidence type="ECO:0000313" key="1">
    <source>
        <dbReference type="EMBL" id="TQE00091.1"/>
    </source>
</evidence>
<accession>A0A540MMS7</accession>
<dbReference type="Proteomes" id="UP000315295">
    <property type="component" value="Unassembled WGS sequence"/>
</dbReference>
<gene>
    <name evidence="1" type="ORF">C1H46_014344</name>
</gene>
<keyword evidence="2" id="KW-1185">Reference proteome</keyword>
<dbReference type="AlphaFoldDB" id="A0A540MMS7"/>
<sequence length="101" mass="11619">MRNLSKLNASLHALQSQDYSSSTFLSSGYIEPGDVLQSNGTSYDCNAMQSPFGDNHYYSYTDKNDISTCDKGDWFTMSDFENEPPDDMCQEVRIKYLFEYF</sequence>
<reference evidence="1 2" key="1">
    <citation type="journal article" date="2019" name="G3 (Bethesda)">
        <title>Sequencing of a Wild Apple (Malus baccata) Genome Unravels the Differences Between Cultivated and Wild Apple Species Regarding Disease Resistance and Cold Tolerance.</title>
        <authorList>
            <person name="Chen X."/>
        </authorList>
    </citation>
    <scope>NUCLEOTIDE SEQUENCE [LARGE SCALE GENOMIC DNA]</scope>
    <source>
        <strain evidence="2">cv. Shandingzi</strain>
        <tissue evidence="1">Leaves</tissue>
    </source>
</reference>
<name>A0A540MMS7_MALBA</name>
<protein>
    <submittedName>
        <fullName evidence="1">Uncharacterized protein</fullName>
    </submittedName>
</protein>
<comment type="caution">
    <text evidence="1">The sequence shown here is derived from an EMBL/GenBank/DDBJ whole genome shotgun (WGS) entry which is preliminary data.</text>
</comment>
<dbReference type="EMBL" id="VIEB01000223">
    <property type="protein sequence ID" value="TQE00091.1"/>
    <property type="molecule type" value="Genomic_DNA"/>
</dbReference>
<proteinExistence type="predicted"/>
<organism evidence="1 2">
    <name type="scientific">Malus baccata</name>
    <name type="common">Siberian crab apple</name>
    <name type="synonym">Pyrus baccata</name>
    <dbReference type="NCBI Taxonomy" id="106549"/>
    <lineage>
        <taxon>Eukaryota</taxon>
        <taxon>Viridiplantae</taxon>
        <taxon>Streptophyta</taxon>
        <taxon>Embryophyta</taxon>
        <taxon>Tracheophyta</taxon>
        <taxon>Spermatophyta</taxon>
        <taxon>Magnoliopsida</taxon>
        <taxon>eudicotyledons</taxon>
        <taxon>Gunneridae</taxon>
        <taxon>Pentapetalae</taxon>
        <taxon>rosids</taxon>
        <taxon>fabids</taxon>
        <taxon>Rosales</taxon>
        <taxon>Rosaceae</taxon>
        <taxon>Amygdaloideae</taxon>
        <taxon>Maleae</taxon>
        <taxon>Malus</taxon>
    </lineage>
</organism>